<protein>
    <submittedName>
        <fullName evidence="5">3-oxoacyl-[acyl-carrier-protein] reductase FabG</fullName>
        <ecNumber evidence="5">1.1.1.100</ecNumber>
    </submittedName>
</protein>
<dbReference type="AlphaFoldDB" id="A0A380C6L2"/>
<dbReference type="SUPFAM" id="SSF51735">
    <property type="entry name" value="NAD(P)-binding Rossmann-fold domains"/>
    <property type="match status" value="1"/>
</dbReference>
<accession>A0A380C6L2</accession>
<gene>
    <name evidence="5" type="primary">fabG_11</name>
    <name evidence="5" type="ORF">NCTC4822_02351</name>
</gene>
<dbReference type="EC" id="1.1.1.100" evidence="5"/>
<dbReference type="PRINTS" id="PR00080">
    <property type="entry name" value="SDRFAMILY"/>
</dbReference>
<keyword evidence="6" id="KW-1185">Reference proteome</keyword>
<keyword evidence="2 5" id="KW-0560">Oxidoreductase</keyword>
<evidence type="ECO:0000256" key="2">
    <source>
        <dbReference type="ARBA" id="ARBA00023002"/>
    </source>
</evidence>
<dbReference type="Gene3D" id="3.40.50.720">
    <property type="entry name" value="NAD(P)-binding Rossmann-like Domain"/>
    <property type="match status" value="1"/>
</dbReference>
<dbReference type="FunFam" id="3.40.50.720:FF:000215">
    <property type="entry name" value="3-hydroxyacyl-CoA dehydrogenase type-2"/>
    <property type="match status" value="1"/>
</dbReference>
<feature type="domain" description="Ketoreductase" evidence="4">
    <location>
        <begin position="6"/>
        <end position="198"/>
    </location>
</feature>
<evidence type="ECO:0000256" key="3">
    <source>
        <dbReference type="RuleBase" id="RU000363"/>
    </source>
</evidence>
<dbReference type="PANTHER" id="PTHR43658:SF8">
    <property type="entry name" value="17-BETA-HYDROXYSTEROID DEHYDROGENASE 14-RELATED"/>
    <property type="match status" value="1"/>
</dbReference>
<dbReference type="Pfam" id="PF00106">
    <property type="entry name" value="adh_short"/>
    <property type="match status" value="1"/>
</dbReference>
<dbReference type="GO" id="GO:0004316">
    <property type="term" value="F:3-oxoacyl-[acyl-carrier-protein] reductase (NADPH) activity"/>
    <property type="evidence" value="ECO:0007669"/>
    <property type="project" value="UniProtKB-EC"/>
</dbReference>
<reference evidence="5 6" key="1">
    <citation type="submission" date="2018-06" db="EMBL/GenBank/DDBJ databases">
        <authorList>
            <consortium name="Pathogen Informatics"/>
            <person name="Doyle S."/>
        </authorList>
    </citation>
    <scope>NUCLEOTIDE SEQUENCE [LARGE SCALE GENOMIC DNA]</scope>
    <source>
        <strain evidence="6">ATCC 11859 / DSM 33 / NCIB 8841 / NCTC 4822</strain>
    </source>
</reference>
<name>A0A380C6L2_SPOPA</name>
<dbReference type="PRINTS" id="PR00081">
    <property type="entry name" value="GDHRDH"/>
</dbReference>
<dbReference type="Proteomes" id="UP000254519">
    <property type="component" value="Unassembled WGS sequence"/>
</dbReference>
<dbReference type="CDD" id="cd05371">
    <property type="entry name" value="HSD10-like_SDR_c"/>
    <property type="match status" value="1"/>
</dbReference>
<dbReference type="OrthoDB" id="9794138at2"/>
<dbReference type="SMART" id="SM00822">
    <property type="entry name" value="PKS_KR"/>
    <property type="match status" value="1"/>
</dbReference>
<proteinExistence type="inferred from homology"/>
<evidence type="ECO:0000313" key="6">
    <source>
        <dbReference type="Proteomes" id="UP000254519"/>
    </source>
</evidence>
<dbReference type="InterPro" id="IPR002347">
    <property type="entry name" value="SDR_fam"/>
</dbReference>
<comment type="similarity">
    <text evidence="1 3">Belongs to the short-chain dehydrogenases/reductases (SDR) family.</text>
</comment>
<dbReference type="InterPro" id="IPR020904">
    <property type="entry name" value="Sc_DH/Rdtase_CS"/>
</dbReference>
<dbReference type="RefSeq" id="WP_115362395.1">
    <property type="nucleotide sequence ID" value="NZ_CP160452.1"/>
</dbReference>
<evidence type="ECO:0000259" key="4">
    <source>
        <dbReference type="SMART" id="SM00822"/>
    </source>
</evidence>
<sequence>MEIKDKVAIVTGGASGLGLGTVKSLMQQGAKVAIFDLNEEAGLQICEELGENVSFFSVDVTDEASTKAGIEKTIDRFGAVHICVNCAGVGTPQKTLGRSGPIPLENFKRVIDINLVGTFNVLRLAAEQMSKNEPLTESGERGIIINTASVAAFDGQMGQAAYGASKAGVAGMTLPIARDLSEHGIRVNTIAPGLFRTPMAESLPEKVVDKLETMVEFPKRLGKPSEYASLVSFMIENEYINGEVIRYDGGIRMAPR</sequence>
<evidence type="ECO:0000313" key="5">
    <source>
        <dbReference type="EMBL" id="SUJ13982.1"/>
    </source>
</evidence>
<dbReference type="EMBL" id="UGYZ01000002">
    <property type="protein sequence ID" value="SUJ13982.1"/>
    <property type="molecule type" value="Genomic_DNA"/>
</dbReference>
<evidence type="ECO:0000256" key="1">
    <source>
        <dbReference type="ARBA" id="ARBA00006484"/>
    </source>
</evidence>
<dbReference type="PROSITE" id="PS00061">
    <property type="entry name" value="ADH_SHORT"/>
    <property type="match status" value="1"/>
</dbReference>
<dbReference type="PANTHER" id="PTHR43658">
    <property type="entry name" value="SHORT-CHAIN DEHYDROGENASE/REDUCTASE"/>
    <property type="match status" value="1"/>
</dbReference>
<organism evidence="5 6">
    <name type="scientific">Sporosarcina pasteurii</name>
    <name type="common">Bacillus pasteurii</name>
    <dbReference type="NCBI Taxonomy" id="1474"/>
    <lineage>
        <taxon>Bacteria</taxon>
        <taxon>Bacillati</taxon>
        <taxon>Bacillota</taxon>
        <taxon>Bacilli</taxon>
        <taxon>Bacillales</taxon>
        <taxon>Caryophanaceae</taxon>
        <taxon>Sporosarcina</taxon>
    </lineage>
</organism>
<dbReference type="InterPro" id="IPR057326">
    <property type="entry name" value="KR_dom"/>
</dbReference>
<dbReference type="InterPro" id="IPR036291">
    <property type="entry name" value="NAD(P)-bd_dom_sf"/>
</dbReference>